<dbReference type="CDD" id="cd07067">
    <property type="entry name" value="HP_PGM_like"/>
    <property type="match status" value="1"/>
</dbReference>
<keyword evidence="1" id="KW-0732">Signal</keyword>
<dbReference type="InterPro" id="IPR050275">
    <property type="entry name" value="PGM_Phosphatase"/>
</dbReference>
<dbReference type="EMBL" id="CAKLPZ010000001">
    <property type="protein sequence ID" value="CAH1000516.1"/>
    <property type="molecule type" value="Genomic_DNA"/>
</dbReference>
<accession>A0ABN8F1C5</accession>
<dbReference type="PANTHER" id="PTHR48100:SF1">
    <property type="entry name" value="HISTIDINE PHOSPHATASE FAMILY PROTEIN-RELATED"/>
    <property type="match status" value="1"/>
</dbReference>
<dbReference type="PANTHER" id="PTHR48100">
    <property type="entry name" value="BROAD-SPECIFICITY PHOSPHATASE YOR283W-RELATED"/>
    <property type="match status" value="1"/>
</dbReference>
<proteinExistence type="predicted"/>
<dbReference type="Gene3D" id="3.40.50.1240">
    <property type="entry name" value="Phosphoglycerate mutase-like"/>
    <property type="match status" value="1"/>
</dbReference>
<keyword evidence="3" id="KW-1185">Reference proteome</keyword>
<reference evidence="2" key="1">
    <citation type="submission" date="2021-12" db="EMBL/GenBank/DDBJ databases">
        <authorList>
            <person name="Rodrigo-Torres L."/>
            <person name="Arahal R. D."/>
            <person name="Lucena T."/>
        </authorList>
    </citation>
    <scope>NUCLEOTIDE SEQUENCE</scope>
    <source>
        <strain evidence="2">CECT 8419</strain>
    </source>
</reference>
<name>A0ABN8F1C5_9BACT</name>
<dbReference type="Pfam" id="PF00300">
    <property type="entry name" value="His_Phos_1"/>
    <property type="match status" value="1"/>
</dbReference>
<evidence type="ECO:0000313" key="2">
    <source>
        <dbReference type="EMBL" id="CAH1000516.1"/>
    </source>
</evidence>
<sequence>MIQYLILSLLLLTTASCDPAGSSSDASAEAAAATTTVILVRHAEKAAGEDPELTAAGTERAKRLQLMLSEADLAAVYSTDTRRTQATAGPTAQDHGLDIQTYDASGLPALAKNLVRSHAGRTVLVVGHSNTTPDLLTELVGPGATVTIDAEDFGTIYVVSARRSGRGEFLHLRY</sequence>
<feature type="signal peptide" evidence="1">
    <location>
        <begin position="1"/>
        <end position="20"/>
    </location>
</feature>
<protein>
    <recommendedName>
        <fullName evidence="4">Histidine phosphatase family protein</fullName>
    </recommendedName>
</protein>
<evidence type="ECO:0000313" key="3">
    <source>
        <dbReference type="Proteomes" id="UP000837803"/>
    </source>
</evidence>
<dbReference type="SUPFAM" id="SSF53254">
    <property type="entry name" value="Phosphoglycerate mutase-like"/>
    <property type="match status" value="1"/>
</dbReference>
<feature type="chain" id="PRO_5045942151" description="Histidine phosphatase family protein" evidence="1">
    <location>
        <begin position="21"/>
        <end position="174"/>
    </location>
</feature>
<dbReference type="InterPro" id="IPR029033">
    <property type="entry name" value="His_PPase_superfam"/>
</dbReference>
<organism evidence="2 3">
    <name type="scientific">Neolewinella maritima</name>
    <dbReference type="NCBI Taxonomy" id="1383882"/>
    <lineage>
        <taxon>Bacteria</taxon>
        <taxon>Pseudomonadati</taxon>
        <taxon>Bacteroidota</taxon>
        <taxon>Saprospiria</taxon>
        <taxon>Saprospirales</taxon>
        <taxon>Lewinellaceae</taxon>
        <taxon>Neolewinella</taxon>
    </lineage>
</organism>
<gene>
    <name evidence="2" type="ORF">LEM8419_01669</name>
</gene>
<evidence type="ECO:0008006" key="4">
    <source>
        <dbReference type="Google" id="ProtNLM"/>
    </source>
</evidence>
<dbReference type="InterPro" id="IPR013078">
    <property type="entry name" value="His_Pase_superF_clade-1"/>
</dbReference>
<comment type="caution">
    <text evidence="2">The sequence shown here is derived from an EMBL/GenBank/DDBJ whole genome shotgun (WGS) entry which is preliminary data.</text>
</comment>
<evidence type="ECO:0000256" key="1">
    <source>
        <dbReference type="SAM" id="SignalP"/>
    </source>
</evidence>
<dbReference type="Proteomes" id="UP000837803">
    <property type="component" value="Unassembled WGS sequence"/>
</dbReference>
<dbReference type="RefSeq" id="WP_238750566.1">
    <property type="nucleotide sequence ID" value="NZ_CAKLPZ010000001.1"/>
</dbReference>